<evidence type="ECO:0000256" key="1">
    <source>
        <dbReference type="ARBA" id="ARBA00009477"/>
    </source>
</evidence>
<dbReference type="Proteomes" id="UP001595840">
    <property type="component" value="Unassembled WGS sequence"/>
</dbReference>
<dbReference type="Gene3D" id="2.40.50.100">
    <property type="match status" value="1"/>
</dbReference>
<dbReference type="InterPro" id="IPR058625">
    <property type="entry name" value="MdtA-like_BSH"/>
</dbReference>
<name>A0ABV8V6V6_9GAMM</name>
<comment type="similarity">
    <text evidence="1">Belongs to the membrane fusion protein (MFP) (TC 8.A.1) family.</text>
</comment>
<dbReference type="NCBIfam" id="TIGR01730">
    <property type="entry name" value="RND_mfp"/>
    <property type="match status" value="1"/>
</dbReference>
<dbReference type="PANTHER" id="PTHR30469">
    <property type="entry name" value="MULTIDRUG RESISTANCE PROTEIN MDTA"/>
    <property type="match status" value="1"/>
</dbReference>
<reference evidence="4" key="1">
    <citation type="journal article" date="2019" name="Int. J. Syst. Evol. Microbiol.">
        <title>The Global Catalogue of Microorganisms (GCM) 10K type strain sequencing project: providing services to taxonomists for standard genome sequencing and annotation.</title>
        <authorList>
            <consortium name="The Broad Institute Genomics Platform"/>
            <consortium name="The Broad Institute Genome Sequencing Center for Infectious Disease"/>
            <person name="Wu L."/>
            <person name="Ma J."/>
        </authorList>
    </citation>
    <scope>NUCLEOTIDE SEQUENCE [LARGE SCALE GENOMIC DNA]</scope>
    <source>
        <strain evidence="4">CECT 8570</strain>
    </source>
</reference>
<gene>
    <name evidence="3" type="ORF">ACFOX3_12995</name>
</gene>
<feature type="domain" description="Multidrug resistance protein MdtA-like barrel-sandwich hybrid" evidence="2">
    <location>
        <begin position="76"/>
        <end position="203"/>
    </location>
</feature>
<evidence type="ECO:0000313" key="4">
    <source>
        <dbReference type="Proteomes" id="UP001595840"/>
    </source>
</evidence>
<evidence type="ECO:0000259" key="2">
    <source>
        <dbReference type="Pfam" id="PF25917"/>
    </source>
</evidence>
<dbReference type="SUPFAM" id="SSF111369">
    <property type="entry name" value="HlyD-like secretion proteins"/>
    <property type="match status" value="1"/>
</dbReference>
<keyword evidence="4" id="KW-1185">Reference proteome</keyword>
<dbReference type="PANTHER" id="PTHR30469:SF29">
    <property type="entry name" value="BLR2860 PROTEIN"/>
    <property type="match status" value="1"/>
</dbReference>
<dbReference type="Gene3D" id="2.40.30.170">
    <property type="match status" value="1"/>
</dbReference>
<organism evidence="3 4">
    <name type="scientific">Simiduia curdlanivorans</name>
    <dbReference type="NCBI Taxonomy" id="1492769"/>
    <lineage>
        <taxon>Bacteria</taxon>
        <taxon>Pseudomonadati</taxon>
        <taxon>Pseudomonadota</taxon>
        <taxon>Gammaproteobacteria</taxon>
        <taxon>Cellvibrionales</taxon>
        <taxon>Cellvibrionaceae</taxon>
        <taxon>Simiduia</taxon>
    </lineage>
</organism>
<evidence type="ECO:0000313" key="3">
    <source>
        <dbReference type="EMBL" id="MFC4363224.1"/>
    </source>
</evidence>
<dbReference type="EMBL" id="JBHSCX010000020">
    <property type="protein sequence ID" value="MFC4363224.1"/>
    <property type="molecule type" value="Genomic_DNA"/>
</dbReference>
<accession>A0ABV8V6V6</accession>
<comment type="caution">
    <text evidence="3">The sequence shown here is derived from an EMBL/GenBank/DDBJ whole genome shotgun (WGS) entry which is preliminary data.</text>
</comment>
<proteinExistence type="inferred from homology"/>
<dbReference type="Pfam" id="PF25917">
    <property type="entry name" value="BSH_RND"/>
    <property type="match status" value="1"/>
</dbReference>
<dbReference type="Gene3D" id="1.10.287.470">
    <property type="entry name" value="Helix hairpin bin"/>
    <property type="match status" value="1"/>
</dbReference>
<protein>
    <submittedName>
        <fullName evidence="3">Efflux RND transporter periplasmic adaptor subunit</fullName>
    </submittedName>
</protein>
<sequence>MNRVQEIWSHKNYRMAIIFSLVVLVWMASGLLGSEPEQPSLSAAPEVTVPSVQAQIIHAQQYSPSLVIRARTEPNRAVHLKAEVSGRVEALPIKEGAPVKQGDVICQLAEEDRALKVQEAEVNLRKAQIDFDGSQRLKVQGYQSQSAIAAAEAQLAQARSLLKRQELELAYTKIRAPFDGILNSRQVEIGTFMQRGDICASVIDLDPLVVAGQVSENEIAGLRVGSLTQVQLADVSRDGEIRYISRDALEHTRSFLVEASVANPGMKIPGGLTTTLTAQLASFNAQSLSPALLTLDDAGKLGVRIIDEQSRVQFVNVHIVGDSAEGVWVTGLPETVLLITVGQEYVAVGEQVTYQLVAAEASSVVAAGAAE</sequence>
<dbReference type="RefSeq" id="WP_290260883.1">
    <property type="nucleotide sequence ID" value="NZ_JAUFQG010000004.1"/>
</dbReference>
<dbReference type="InterPro" id="IPR006143">
    <property type="entry name" value="RND_pump_MFP"/>
</dbReference>